<dbReference type="Pfam" id="PF01370">
    <property type="entry name" value="Epimerase"/>
    <property type="match status" value="1"/>
</dbReference>
<reference evidence="2 3" key="1">
    <citation type="submission" date="2020-06" db="EMBL/GenBank/DDBJ databases">
        <authorList>
            <person name="Chanama M."/>
        </authorList>
    </citation>
    <scope>NUCLEOTIDE SEQUENCE [LARGE SCALE GENOMIC DNA]</scope>
    <source>
        <strain evidence="2 3">TBRC6557</strain>
    </source>
</reference>
<name>A0A7Y6IS25_9ACTN</name>
<feature type="domain" description="NAD-dependent epimerase/dehydratase" evidence="1">
    <location>
        <begin position="6"/>
        <end position="208"/>
    </location>
</feature>
<evidence type="ECO:0000313" key="2">
    <source>
        <dbReference type="EMBL" id="NUW43391.1"/>
    </source>
</evidence>
<gene>
    <name evidence="2" type="ORF">HT134_25130</name>
</gene>
<proteinExistence type="predicted"/>
<dbReference type="Proteomes" id="UP000546126">
    <property type="component" value="Unassembled WGS sequence"/>
</dbReference>
<comment type="caution">
    <text evidence="2">The sequence shown here is derived from an EMBL/GenBank/DDBJ whole genome shotgun (WGS) entry which is preliminary data.</text>
</comment>
<dbReference type="SUPFAM" id="SSF51735">
    <property type="entry name" value="NAD(P)-binding Rossmann-fold domains"/>
    <property type="match status" value="1"/>
</dbReference>
<evidence type="ECO:0000313" key="3">
    <source>
        <dbReference type="Proteomes" id="UP000546126"/>
    </source>
</evidence>
<organism evidence="2 3">
    <name type="scientific">Nonomuraea rhodomycinica</name>
    <dbReference type="NCBI Taxonomy" id="1712872"/>
    <lineage>
        <taxon>Bacteria</taxon>
        <taxon>Bacillati</taxon>
        <taxon>Actinomycetota</taxon>
        <taxon>Actinomycetes</taxon>
        <taxon>Streptosporangiales</taxon>
        <taxon>Streptosporangiaceae</taxon>
        <taxon>Nonomuraea</taxon>
    </lineage>
</organism>
<dbReference type="InterPro" id="IPR036291">
    <property type="entry name" value="NAD(P)-bd_dom_sf"/>
</dbReference>
<accession>A0A7Y6IS25</accession>
<sequence length="315" mass="33274">MSLHVIVGAGATGSAAARLLAESGRQVRLVTRRGGGPVHPRIERVAADAGDADRLTELVAGAEVLFNCAMPPYDRWPAEWPPLAAALLAAAERGAADYVMLGNTYGYGPAEGPVAEGAPMAPSSRKGQVRARMWREARAAHEAGRVRVTEVRASDFLGAGAYSPFTLMVGAQVLAGAPAAYPGDLDVPHSWTYTGDAARTLVAAARSERSWGRAWHVPSTSDLPVRLLAARLAAAASAPAPRLRHMPSRELEEIARTDSVMAEFPEMLYLYDRPNLLDDSATREALGVTPTPIDDVLEEMAAAADRPAPAAGSRP</sequence>
<dbReference type="RefSeq" id="WP_175602911.1">
    <property type="nucleotide sequence ID" value="NZ_JABWGO010000006.1"/>
</dbReference>
<dbReference type="EMBL" id="JABWGO010000006">
    <property type="protein sequence ID" value="NUW43391.1"/>
    <property type="molecule type" value="Genomic_DNA"/>
</dbReference>
<protein>
    <submittedName>
        <fullName evidence="2">NAD-dependent epimerase/dehydratase family protein</fullName>
    </submittedName>
</protein>
<keyword evidence="3" id="KW-1185">Reference proteome</keyword>
<dbReference type="InterPro" id="IPR001509">
    <property type="entry name" value="Epimerase_deHydtase"/>
</dbReference>
<dbReference type="Gene3D" id="3.40.50.720">
    <property type="entry name" value="NAD(P)-binding Rossmann-like Domain"/>
    <property type="match status" value="1"/>
</dbReference>
<dbReference type="AlphaFoldDB" id="A0A7Y6IS25"/>
<evidence type="ECO:0000259" key="1">
    <source>
        <dbReference type="Pfam" id="PF01370"/>
    </source>
</evidence>